<evidence type="ECO:0000313" key="3">
    <source>
        <dbReference type="EMBL" id="PKV96964.1"/>
    </source>
</evidence>
<organism evidence="3 4">
    <name type="scientific">Amycolatopsis echigonensis</name>
    <dbReference type="NCBI Taxonomy" id="2576905"/>
    <lineage>
        <taxon>Bacteria</taxon>
        <taxon>Bacillati</taxon>
        <taxon>Actinomycetota</taxon>
        <taxon>Actinomycetes</taxon>
        <taxon>Pseudonocardiales</taxon>
        <taxon>Pseudonocardiaceae</taxon>
        <taxon>Amycolatopsis</taxon>
    </lineage>
</organism>
<dbReference type="AlphaFoldDB" id="A0A2N3WSV7"/>
<comment type="caution">
    <text evidence="3">The sequence shown here is derived from an EMBL/GenBank/DDBJ whole genome shotgun (WGS) entry which is preliminary data.</text>
</comment>
<sequence>MSSITPPNARFLDATQYTVSWFWKRLNADELDMKPPYQRKPVWQEQQKAFLVDSIINGYPVPEIYLQTTISHEGDEVHTLVDGQQRIRACMEFIAGDFPLGEATPELEGKYFDDLSEEVRLRIFRYKFVIRSLPELNESEVRDIFGRLNRNNVALNRQELRHSTYWGPFISAMEEFAQDSFWLKSGLFTTNAVRRMLDIEYVSEIITAGLYGLQNKKQRLDYYYAEFEADFPDYEHARLVFDKIIAQLRVLLDWPNPTRWSRKVDFYTLFVELWNQQDKLPLNAGDAAEVSARLIEMSSGVSHVLSLEADDQSTQEPAFVIYARGVRNSSDIGSRRLRSRGIRQYIWGEDALPENEVDKLLDSAERKNSNPHLSRLPSAESLMSADADEEEEEEEE</sequence>
<gene>
    <name evidence="3" type="ORF">ATK30_7930</name>
</gene>
<name>A0A2N3WSV7_9PSEU</name>
<dbReference type="PANTHER" id="PTHR39639:SF1">
    <property type="entry name" value="DUF262 DOMAIN-CONTAINING PROTEIN"/>
    <property type="match status" value="1"/>
</dbReference>
<reference evidence="3 4" key="1">
    <citation type="submission" date="2017-12" db="EMBL/GenBank/DDBJ databases">
        <title>Sequencing the genomes of 1000 Actinobacteria strains.</title>
        <authorList>
            <person name="Klenk H.-P."/>
        </authorList>
    </citation>
    <scope>NUCLEOTIDE SEQUENCE [LARGE SCALE GENOMIC DNA]</scope>
    <source>
        <strain evidence="3 4">DSM 45165</strain>
    </source>
</reference>
<protein>
    <submittedName>
        <fullName evidence="3">Uncharacterized protein DUF262</fullName>
    </submittedName>
</protein>
<dbReference type="Proteomes" id="UP000233750">
    <property type="component" value="Unassembled WGS sequence"/>
</dbReference>
<feature type="compositionally biased region" description="Acidic residues" evidence="1">
    <location>
        <begin position="386"/>
        <end position="396"/>
    </location>
</feature>
<dbReference type="EMBL" id="PJMY01000003">
    <property type="protein sequence ID" value="PKV96964.1"/>
    <property type="molecule type" value="Genomic_DNA"/>
</dbReference>
<evidence type="ECO:0000313" key="4">
    <source>
        <dbReference type="Proteomes" id="UP000233750"/>
    </source>
</evidence>
<feature type="region of interest" description="Disordered" evidence="1">
    <location>
        <begin position="362"/>
        <end position="396"/>
    </location>
</feature>
<dbReference type="Pfam" id="PF03235">
    <property type="entry name" value="GmrSD_N"/>
    <property type="match status" value="1"/>
</dbReference>
<dbReference type="InterPro" id="IPR004919">
    <property type="entry name" value="GmrSD_N"/>
</dbReference>
<feature type="domain" description="GmrSD restriction endonucleases N-terminal" evidence="2">
    <location>
        <begin position="33"/>
        <end position="165"/>
    </location>
</feature>
<evidence type="ECO:0000256" key="1">
    <source>
        <dbReference type="SAM" id="MobiDB-lite"/>
    </source>
</evidence>
<keyword evidence="4" id="KW-1185">Reference proteome</keyword>
<accession>A0A2N3WSV7</accession>
<proteinExistence type="predicted"/>
<dbReference type="PANTHER" id="PTHR39639">
    <property type="entry name" value="CHROMOSOME 16, WHOLE GENOME SHOTGUN SEQUENCE"/>
    <property type="match status" value="1"/>
</dbReference>
<evidence type="ECO:0000259" key="2">
    <source>
        <dbReference type="Pfam" id="PF03235"/>
    </source>
</evidence>